<reference evidence="1 2" key="1">
    <citation type="journal article" date="2021" name="Front. Microbiol.">
        <title>Aerobic Denitrification and Heterotrophic Sulfur Oxidation in the Genus Halomonas Revealed by Six Novel Species Characterizations and Genome-Based Analysis.</title>
        <authorList>
            <person name="Wang L."/>
            <person name="Shao Z."/>
        </authorList>
    </citation>
    <scope>NUCLEOTIDE SEQUENCE [LARGE SCALE GENOMIC DNA]</scope>
    <source>
        <strain evidence="1 2">MCCC 1A13718</strain>
    </source>
</reference>
<evidence type="ECO:0000313" key="2">
    <source>
        <dbReference type="Proteomes" id="UP000671845"/>
    </source>
</evidence>
<evidence type="ECO:0000313" key="1">
    <source>
        <dbReference type="EMBL" id="QTP59564.1"/>
    </source>
</evidence>
<keyword evidence="2" id="KW-1185">Reference proteome</keyword>
<gene>
    <name evidence="1" type="ORF">HNO53_13055</name>
</gene>
<accession>A0ABX7WL45</accession>
<organism evidence="1 2">
    <name type="scientific">Halomonas sulfidivorans</name>
    <dbReference type="NCBI Taxonomy" id="2733488"/>
    <lineage>
        <taxon>Bacteria</taxon>
        <taxon>Pseudomonadati</taxon>
        <taxon>Pseudomonadota</taxon>
        <taxon>Gammaproteobacteria</taxon>
        <taxon>Oceanospirillales</taxon>
        <taxon>Halomonadaceae</taxon>
        <taxon>Halomonas</taxon>
    </lineage>
</organism>
<dbReference type="Proteomes" id="UP000671845">
    <property type="component" value="Chromosome"/>
</dbReference>
<dbReference type="EMBL" id="CP053383">
    <property type="protein sequence ID" value="QTP59564.1"/>
    <property type="molecule type" value="Genomic_DNA"/>
</dbReference>
<name>A0ABX7WL45_9GAMM</name>
<proteinExistence type="predicted"/>
<evidence type="ECO:0008006" key="3">
    <source>
        <dbReference type="Google" id="ProtNLM"/>
    </source>
</evidence>
<protein>
    <recommendedName>
        <fullName evidence="3">Phage protein</fullName>
    </recommendedName>
</protein>
<sequence>MTNYNIELDNATAEQMLYDEPEWDCGVGDANIVIKAKDGQVYSDLISYEMNYDTRNITLADHNISDIKEKFGDDDDLIRSIAEKIEDYYE</sequence>
<dbReference type="RefSeq" id="WP_209472726.1">
    <property type="nucleotide sequence ID" value="NZ_CP053383.1"/>
</dbReference>